<feature type="domain" description="PutA RHH" evidence="1">
    <location>
        <begin position="11"/>
        <end position="42"/>
    </location>
</feature>
<gene>
    <name evidence="2" type="ORF">HK44_006685</name>
</gene>
<dbReference type="Proteomes" id="UP000022611">
    <property type="component" value="Unassembled WGS sequence"/>
</dbReference>
<dbReference type="HOGENOM" id="CLU_185288_0_0_6"/>
<evidence type="ECO:0000259" key="1">
    <source>
        <dbReference type="Pfam" id="PF21775"/>
    </source>
</evidence>
<dbReference type="Pfam" id="PF21775">
    <property type="entry name" value="PutA_1st"/>
    <property type="match status" value="1"/>
</dbReference>
<accession>A0A010SK42</accession>
<dbReference type="InterPro" id="IPR048798">
    <property type="entry name" value="PutA_RHH"/>
</dbReference>
<dbReference type="InterPro" id="IPR010985">
    <property type="entry name" value="Ribbon_hlx_hlx"/>
</dbReference>
<comment type="caution">
    <text evidence="2">The sequence shown here is derived from an EMBL/GenBank/DDBJ whole genome shotgun (WGS) entry which is preliminary data.</text>
</comment>
<organism evidence="2 3">
    <name type="scientific">Pseudomonas fluorescens HK44</name>
    <dbReference type="NCBI Taxonomy" id="1042209"/>
    <lineage>
        <taxon>Bacteria</taxon>
        <taxon>Pseudomonadati</taxon>
        <taxon>Pseudomonadota</taxon>
        <taxon>Gammaproteobacteria</taxon>
        <taxon>Pseudomonadales</taxon>
        <taxon>Pseudomonadaceae</taxon>
        <taxon>Pseudomonas</taxon>
    </lineage>
</organism>
<evidence type="ECO:0000313" key="3">
    <source>
        <dbReference type="Proteomes" id="UP000022611"/>
    </source>
</evidence>
<protein>
    <recommendedName>
        <fullName evidence="1">PutA RHH domain-containing protein</fullName>
    </recommendedName>
</protein>
<name>A0A010SK42_PSEFL</name>
<proteinExistence type="predicted"/>
<dbReference type="SUPFAM" id="SSF47598">
    <property type="entry name" value="Ribbon-helix-helix"/>
    <property type="match status" value="1"/>
</dbReference>
<evidence type="ECO:0000313" key="2">
    <source>
        <dbReference type="EMBL" id="EXF93370.1"/>
    </source>
</evidence>
<dbReference type="EMBL" id="AFOY02000015">
    <property type="protein sequence ID" value="EXF93370.1"/>
    <property type="molecule type" value="Genomic_DNA"/>
</dbReference>
<dbReference type="RefSeq" id="WP_019690385.1">
    <property type="nucleotide sequence ID" value="NZ_AFOY02000015.1"/>
</dbReference>
<dbReference type="eggNOG" id="COG3905">
    <property type="taxonomic scope" value="Bacteria"/>
</dbReference>
<sequence>MSITTLGIKLDGETRARLKAASAKFDRTPHWFMKKAILELVEKVEAGARIEDVVDIDLLEKDSLRHSIALRPHVVSGS</sequence>
<dbReference type="OrthoDB" id="5298181at2"/>
<dbReference type="PATRIC" id="fig|1042209.11.peg.3715"/>
<dbReference type="Gene3D" id="1.10.1220.10">
    <property type="entry name" value="Met repressor-like"/>
    <property type="match status" value="1"/>
</dbReference>
<dbReference type="AlphaFoldDB" id="A0A010SK42"/>
<dbReference type="GO" id="GO:0006355">
    <property type="term" value="P:regulation of DNA-templated transcription"/>
    <property type="evidence" value="ECO:0007669"/>
    <property type="project" value="InterPro"/>
</dbReference>
<dbReference type="InterPro" id="IPR013321">
    <property type="entry name" value="Arc_rbn_hlx_hlx"/>
</dbReference>
<reference evidence="2 3" key="1">
    <citation type="journal article" date="2011" name="J. Bacteriol.">
        <title>Draft genome sequence of the polycyclic aromatic hydrocarbon-degrading, genetically engineered bioluminescent bioreporter Pseudomonas fluorescens HK44.</title>
        <authorList>
            <person name="Chauhan A."/>
            <person name="Layton A.C."/>
            <person name="Williams D.E."/>
            <person name="Smartt A.E."/>
            <person name="Ripp S."/>
            <person name="Karpinets T.V."/>
            <person name="Brown S.D."/>
            <person name="Sayler G.S."/>
        </authorList>
    </citation>
    <scope>NUCLEOTIDE SEQUENCE [LARGE SCALE GENOMIC DNA]</scope>
    <source>
        <strain evidence="2 3">HK44</strain>
    </source>
</reference>